<feature type="transmembrane region" description="Helical" evidence="1">
    <location>
        <begin position="33"/>
        <end position="53"/>
    </location>
</feature>
<evidence type="ECO:0000313" key="3">
    <source>
        <dbReference type="Proteomes" id="UP000282515"/>
    </source>
</evidence>
<keyword evidence="1" id="KW-0472">Membrane</keyword>
<comment type="caution">
    <text evidence="2">The sequence shown here is derived from an EMBL/GenBank/DDBJ whole genome shotgun (WGS) entry which is preliminary data.</text>
</comment>
<keyword evidence="1" id="KW-0812">Transmembrane</keyword>
<proteinExistence type="predicted"/>
<evidence type="ECO:0000256" key="1">
    <source>
        <dbReference type="SAM" id="Phobius"/>
    </source>
</evidence>
<dbReference type="OrthoDB" id="3749060at2"/>
<protein>
    <recommendedName>
        <fullName evidence="4">DUF2809 domain-containing protein</fullName>
    </recommendedName>
</protein>
<evidence type="ECO:0008006" key="4">
    <source>
        <dbReference type="Google" id="ProtNLM"/>
    </source>
</evidence>
<organism evidence="2 3">
    <name type="scientific">Aeromicrobium phragmitis</name>
    <dbReference type="NCBI Taxonomy" id="2478914"/>
    <lineage>
        <taxon>Bacteria</taxon>
        <taxon>Bacillati</taxon>
        <taxon>Actinomycetota</taxon>
        <taxon>Actinomycetes</taxon>
        <taxon>Propionibacteriales</taxon>
        <taxon>Nocardioidaceae</taxon>
        <taxon>Aeromicrobium</taxon>
    </lineage>
</organism>
<keyword evidence="3" id="KW-1185">Reference proteome</keyword>
<reference evidence="2 3" key="1">
    <citation type="submission" date="2018-10" db="EMBL/GenBank/DDBJ databases">
        <title>Aeromicrobium sp. 9W16Y-2 whole genome shotgun sequence.</title>
        <authorList>
            <person name="Li F."/>
        </authorList>
    </citation>
    <scope>NUCLEOTIDE SEQUENCE [LARGE SCALE GENOMIC DNA]</scope>
    <source>
        <strain evidence="2 3">9W16Y-2</strain>
    </source>
</reference>
<evidence type="ECO:0000313" key="2">
    <source>
        <dbReference type="EMBL" id="RLV55803.1"/>
    </source>
</evidence>
<gene>
    <name evidence="2" type="ORF">D9V41_10125</name>
</gene>
<sequence>MIGRLACVAIGGYAALLGVLVHRQRLELAGLGLPWGLLVVLMLAWLIAASAAYLADLGPVWAGGAWAFVVLLVQLGRDVLVSSDAAGWTFTLAPLLIFVVITWRSPHRRSGSTS</sequence>
<keyword evidence="1" id="KW-1133">Transmembrane helix</keyword>
<dbReference type="AlphaFoldDB" id="A0A3L8PM30"/>
<feature type="transmembrane region" description="Helical" evidence="1">
    <location>
        <begin position="60"/>
        <end position="79"/>
    </location>
</feature>
<feature type="transmembrane region" description="Helical" evidence="1">
    <location>
        <begin position="85"/>
        <end position="103"/>
    </location>
</feature>
<dbReference type="RefSeq" id="WP_121794440.1">
    <property type="nucleotide sequence ID" value="NZ_RDBF01000006.1"/>
</dbReference>
<dbReference type="Proteomes" id="UP000282515">
    <property type="component" value="Unassembled WGS sequence"/>
</dbReference>
<name>A0A3L8PM30_9ACTN</name>
<accession>A0A3L8PM30</accession>
<dbReference type="EMBL" id="RDBF01000006">
    <property type="protein sequence ID" value="RLV55803.1"/>
    <property type="molecule type" value="Genomic_DNA"/>
</dbReference>